<organism evidence="3 4">
    <name type="scientific">Microbaculum marinum</name>
    <dbReference type="NCBI Taxonomy" id="1764581"/>
    <lineage>
        <taxon>Bacteria</taxon>
        <taxon>Pseudomonadati</taxon>
        <taxon>Pseudomonadota</taxon>
        <taxon>Alphaproteobacteria</taxon>
        <taxon>Hyphomicrobiales</taxon>
        <taxon>Tepidamorphaceae</taxon>
        <taxon>Microbaculum</taxon>
    </lineage>
</organism>
<evidence type="ECO:0000313" key="4">
    <source>
        <dbReference type="Proteomes" id="UP001378188"/>
    </source>
</evidence>
<feature type="transmembrane region" description="Helical" evidence="1">
    <location>
        <begin position="95"/>
        <end position="128"/>
    </location>
</feature>
<dbReference type="EMBL" id="JAZHOF010000003">
    <property type="protein sequence ID" value="MEJ8571615.1"/>
    <property type="molecule type" value="Genomic_DNA"/>
</dbReference>
<dbReference type="Pfam" id="PF07331">
    <property type="entry name" value="TctB"/>
    <property type="match status" value="1"/>
</dbReference>
<dbReference type="Proteomes" id="UP001378188">
    <property type="component" value="Unassembled WGS sequence"/>
</dbReference>
<evidence type="ECO:0000259" key="2">
    <source>
        <dbReference type="Pfam" id="PF07331"/>
    </source>
</evidence>
<dbReference type="AlphaFoldDB" id="A0AAW9RI64"/>
<keyword evidence="1" id="KW-0472">Membrane</keyword>
<evidence type="ECO:0000256" key="1">
    <source>
        <dbReference type="SAM" id="Phobius"/>
    </source>
</evidence>
<keyword evidence="1" id="KW-1133">Transmembrane helix</keyword>
<accession>A0AAW9RI64</accession>
<keyword evidence="4" id="KW-1185">Reference proteome</keyword>
<dbReference type="RefSeq" id="WP_340329313.1">
    <property type="nucleotide sequence ID" value="NZ_JAZHOF010000003.1"/>
</dbReference>
<evidence type="ECO:0000313" key="3">
    <source>
        <dbReference type="EMBL" id="MEJ8571615.1"/>
    </source>
</evidence>
<feature type="transmembrane region" description="Helical" evidence="1">
    <location>
        <begin position="134"/>
        <end position="154"/>
    </location>
</feature>
<proteinExistence type="predicted"/>
<dbReference type="InterPro" id="IPR009936">
    <property type="entry name" value="DUF1468"/>
</dbReference>
<protein>
    <submittedName>
        <fullName evidence="3">Tripartite tricarboxylate transporter TctB family protein</fullName>
    </submittedName>
</protein>
<sequence length="173" mass="18535">MTVPLDPELPDSELGSESGLAPDRCSGVLVLAAGVGLMAWSCTLRLGSFAVPGPGAFPLLLSAILTLLGTVLFAQQTRLGFSWDALFLLLRKKSVLIAVILGVFLFYTFTFYELGFIVVNTVALSVILIFIQRANIVTSLLYAVVLSVLSDIVFNELLGLRLPMGIFQNLGIG</sequence>
<feature type="transmembrane region" description="Helical" evidence="1">
    <location>
        <begin position="56"/>
        <end position="74"/>
    </location>
</feature>
<keyword evidence="1" id="KW-0812">Transmembrane</keyword>
<feature type="domain" description="DUF1468" evidence="2">
    <location>
        <begin position="27"/>
        <end position="163"/>
    </location>
</feature>
<name>A0AAW9RI64_9HYPH</name>
<gene>
    <name evidence="3" type="ORF">V3328_09040</name>
</gene>
<comment type="caution">
    <text evidence="3">The sequence shown here is derived from an EMBL/GenBank/DDBJ whole genome shotgun (WGS) entry which is preliminary data.</text>
</comment>
<feature type="transmembrane region" description="Helical" evidence="1">
    <location>
        <begin position="28"/>
        <end position="50"/>
    </location>
</feature>
<reference evidence="3 4" key="1">
    <citation type="submission" date="2024-02" db="EMBL/GenBank/DDBJ databases">
        <title>Genome analysis and characterization of Microbaculum marinisediminis sp. nov., isolated from marine sediment.</title>
        <authorList>
            <person name="Du Z.-J."/>
            <person name="Ye Y.-Q."/>
            <person name="Zhang Z.-R."/>
            <person name="Yuan S.-M."/>
            <person name="Zhang X.-Y."/>
        </authorList>
    </citation>
    <scope>NUCLEOTIDE SEQUENCE [LARGE SCALE GENOMIC DNA]</scope>
    <source>
        <strain evidence="3 4">SDUM1044001</strain>
    </source>
</reference>